<comment type="caution">
    <text evidence="2">The sequence shown here is derived from an EMBL/GenBank/DDBJ whole genome shotgun (WGS) entry which is preliminary data.</text>
</comment>
<feature type="non-terminal residue" evidence="2">
    <location>
        <position position="1"/>
    </location>
</feature>
<protein>
    <submittedName>
        <fullName evidence="2">Uncharacterized protein</fullName>
    </submittedName>
</protein>
<name>A0A371IF20_MUCPR</name>
<evidence type="ECO:0000313" key="2">
    <source>
        <dbReference type="EMBL" id="RDY13584.1"/>
    </source>
</evidence>
<feature type="region of interest" description="Disordered" evidence="1">
    <location>
        <begin position="12"/>
        <end position="40"/>
    </location>
</feature>
<evidence type="ECO:0000313" key="3">
    <source>
        <dbReference type="Proteomes" id="UP000257109"/>
    </source>
</evidence>
<reference evidence="2" key="1">
    <citation type="submission" date="2018-05" db="EMBL/GenBank/DDBJ databases">
        <title>Draft genome of Mucuna pruriens seed.</title>
        <authorList>
            <person name="Nnadi N.E."/>
            <person name="Vos R."/>
            <person name="Hasami M.H."/>
            <person name="Devisetty U.K."/>
            <person name="Aguiy J.C."/>
        </authorList>
    </citation>
    <scope>NUCLEOTIDE SEQUENCE [LARGE SCALE GENOMIC DNA]</scope>
    <source>
        <strain evidence="2">JCA_2017</strain>
    </source>
</reference>
<organism evidence="2 3">
    <name type="scientific">Mucuna pruriens</name>
    <name type="common">Velvet bean</name>
    <name type="synonym">Dolichos pruriens</name>
    <dbReference type="NCBI Taxonomy" id="157652"/>
    <lineage>
        <taxon>Eukaryota</taxon>
        <taxon>Viridiplantae</taxon>
        <taxon>Streptophyta</taxon>
        <taxon>Embryophyta</taxon>
        <taxon>Tracheophyta</taxon>
        <taxon>Spermatophyta</taxon>
        <taxon>Magnoliopsida</taxon>
        <taxon>eudicotyledons</taxon>
        <taxon>Gunneridae</taxon>
        <taxon>Pentapetalae</taxon>
        <taxon>rosids</taxon>
        <taxon>fabids</taxon>
        <taxon>Fabales</taxon>
        <taxon>Fabaceae</taxon>
        <taxon>Papilionoideae</taxon>
        <taxon>50 kb inversion clade</taxon>
        <taxon>NPAAA clade</taxon>
        <taxon>indigoferoid/millettioid clade</taxon>
        <taxon>Phaseoleae</taxon>
        <taxon>Mucuna</taxon>
    </lineage>
</organism>
<evidence type="ECO:0000256" key="1">
    <source>
        <dbReference type="SAM" id="MobiDB-lite"/>
    </source>
</evidence>
<dbReference type="AlphaFoldDB" id="A0A371IF20"/>
<dbReference type="EMBL" id="QJKJ01000249">
    <property type="protein sequence ID" value="RDY13584.1"/>
    <property type="molecule type" value="Genomic_DNA"/>
</dbReference>
<accession>A0A371IF20</accession>
<dbReference type="OrthoDB" id="1934635at2759"/>
<proteinExistence type="predicted"/>
<feature type="compositionally biased region" description="Basic residues" evidence="1">
    <location>
        <begin position="30"/>
        <end position="40"/>
    </location>
</feature>
<keyword evidence="3" id="KW-1185">Reference proteome</keyword>
<gene>
    <name evidence="2" type="ORF">CR513_01472</name>
</gene>
<dbReference type="Proteomes" id="UP000257109">
    <property type="component" value="Unassembled WGS sequence"/>
</dbReference>
<sequence length="104" mass="11981">MEYMKKLEEKIQKVGDVSNDNGESCNSKSSRSHRSKKVVKNPKGIHEISLKVKSHHFLAMSADNYCDWELKVKLLALSFEGYVLIWWNEIALHIKGMMRASIES</sequence>